<evidence type="ECO:0000256" key="11">
    <source>
        <dbReference type="ARBA" id="ARBA00023310"/>
    </source>
</evidence>
<comment type="similarity">
    <text evidence="2 14">Belongs to the ATPase protein 8 family.</text>
</comment>
<organism evidence="17">
    <name type="scientific">Monacoa niger</name>
    <dbReference type="NCBI Taxonomy" id="1780242"/>
    <lineage>
        <taxon>Eukaryota</taxon>
        <taxon>Metazoa</taxon>
        <taxon>Chordata</taxon>
        <taxon>Craniata</taxon>
        <taxon>Vertebrata</taxon>
        <taxon>Euteleostomi</taxon>
        <taxon>Actinopterygii</taxon>
        <taxon>Neopterygii</taxon>
        <taxon>Teleostei</taxon>
        <taxon>Protacanthopterygii</taxon>
        <taxon>Opisthoproctidae</taxon>
        <taxon>Monacoa</taxon>
    </lineage>
</organism>
<evidence type="ECO:0000256" key="10">
    <source>
        <dbReference type="ARBA" id="ARBA00023136"/>
    </source>
</evidence>
<name>A0A1B4ZC08_9TELE</name>
<keyword evidence="10 16" id="KW-0472">Membrane</keyword>
<keyword evidence="11" id="KW-0066">ATP synthesis</keyword>
<keyword evidence="8 14" id="KW-0406">Ion transport</keyword>
<evidence type="ECO:0000256" key="4">
    <source>
        <dbReference type="ARBA" id="ARBA00022547"/>
    </source>
</evidence>
<dbReference type="GO" id="GO:0045259">
    <property type="term" value="C:proton-transporting ATP synthase complex"/>
    <property type="evidence" value="ECO:0007669"/>
    <property type="project" value="UniProtKB-KW"/>
</dbReference>
<evidence type="ECO:0000256" key="5">
    <source>
        <dbReference type="ARBA" id="ARBA00022692"/>
    </source>
</evidence>
<evidence type="ECO:0000256" key="14">
    <source>
        <dbReference type="RuleBase" id="RU003661"/>
    </source>
</evidence>
<dbReference type="AlphaFoldDB" id="A0A1B4ZC08"/>
<evidence type="ECO:0000256" key="15">
    <source>
        <dbReference type="SAM" id="MobiDB-lite"/>
    </source>
</evidence>
<feature type="compositionally biased region" description="Pro residues" evidence="15">
    <location>
        <begin position="46"/>
        <end position="55"/>
    </location>
</feature>
<keyword evidence="7 16" id="KW-1133">Transmembrane helix</keyword>
<comment type="subunit">
    <text evidence="13">Component of the ATP synthase complex composed at least of ATP5F1A/subunit alpha, ATP5F1B/subunit beta, ATP5MC1/subunit c (homooctomer), MT-ATP6/subunit a, MT-ATP8/subunit 8, ATP5ME/subunit e, ATP5MF/subunit f, ATP5MG/subunit g, ATP5MK/subunit k, ATP5MJ/subunit j, ATP5F1C/subunit gamma, ATP5F1D/subunit delta, ATP5F1E/subunit epsilon, ATP5PF/subunit F6, ATP5PB/subunit b, ATP5PD/subunit d, ATP5PO/subunit OSCP. ATP synthase complex consists of a soluble F(1) head domain (subunits alpha(3) and beta(3)) - the catalytic core - and a membrane F(0) domain - the membrane proton channel (subunits c, a, 8, e, f, g, k and j). These two domains are linked by a central stalk (subunits gamma, delta, and epsilon) rotating inside the F1 region and a stationary peripheral stalk (subunits F6, b, d, and OSCP).</text>
</comment>
<evidence type="ECO:0000256" key="1">
    <source>
        <dbReference type="ARBA" id="ARBA00004304"/>
    </source>
</evidence>
<keyword evidence="9 14" id="KW-0496">Mitochondrion</keyword>
<feature type="compositionally biased region" description="Polar residues" evidence="15">
    <location>
        <begin position="32"/>
        <end position="45"/>
    </location>
</feature>
<feature type="transmembrane region" description="Helical" evidence="16">
    <location>
        <begin position="6"/>
        <end position="24"/>
    </location>
</feature>
<evidence type="ECO:0000256" key="6">
    <source>
        <dbReference type="ARBA" id="ARBA00022781"/>
    </source>
</evidence>
<reference evidence="17" key="1">
    <citation type="journal article" date="2016" name="PLoS ONE">
        <title>Preservation Obscures Pelagic Deep-Sea Fish Diversity: Doubling the Number of Sole-Bearing Opisthoproctids and Resurrection of the Genus Monacoa (Opisthoproctidae, Argentiniformes).</title>
        <authorList>
            <person name="Poulsen J.Y."/>
            <person name="Sado T."/>
            <person name="Hahn C."/>
            <person name="Byrkjedal I."/>
            <person name="Moku M."/>
            <person name="Miya M."/>
        </authorList>
    </citation>
    <scope>NUCLEOTIDE SEQUENCE</scope>
</reference>
<accession>A0A1B4ZC08</accession>
<dbReference type="PANTHER" id="PTHR39937:SF1">
    <property type="entry name" value="ATP SYNTHASE PROTEIN 8"/>
    <property type="match status" value="1"/>
</dbReference>
<evidence type="ECO:0000256" key="3">
    <source>
        <dbReference type="ARBA" id="ARBA00022448"/>
    </source>
</evidence>
<proteinExistence type="inferred from homology"/>
<dbReference type="InterPro" id="IPR001421">
    <property type="entry name" value="ATP8_metazoa"/>
</dbReference>
<geneLocation type="mitochondrion" evidence="17"/>
<comment type="subcellular location">
    <subcellularLocation>
        <location evidence="1 14">Mitochondrion membrane</location>
        <topology evidence="1 14">Single-pass membrane protein</topology>
    </subcellularLocation>
</comment>
<evidence type="ECO:0000256" key="9">
    <source>
        <dbReference type="ARBA" id="ARBA00023128"/>
    </source>
</evidence>
<dbReference type="GO" id="GO:0015078">
    <property type="term" value="F:proton transmembrane transporter activity"/>
    <property type="evidence" value="ECO:0007669"/>
    <property type="project" value="InterPro"/>
</dbReference>
<reference evidence="17" key="2">
    <citation type="submission" date="2016-01" db="EMBL/GenBank/DDBJ databases">
        <authorList>
            <person name="Poulsen JY."/>
        </authorList>
    </citation>
    <scope>NUCLEOTIDE SEQUENCE</scope>
</reference>
<keyword evidence="3 14" id="KW-0813">Transport</keyword>
<evidence type="ECO:0000256" key="12">
    <source>
        <dbReference type="ARBA" id="ARBA00053067"/>
    </source>
</evidence>
<keyword evidence="5 14" id="KW-0812">Transmembrane</keyword>
<dbReference type="Pfam" id="PF00895">
    <property type="entry name" value="ATP-synt_8"/>
    <property type="match status" value="1"/>
</dbReference>
<evidence type="ECO:0000313" key="17">
    <source>
        <dbReference type="EMBL" id="BAV56978.1"/>
    </source>
</evidence>
<evidence type="ECO:0000256" key="8">
    <source>
        <dbReference type="ARBA" id="ARBA00023065"/>
    </source>
</evidence>
<evidence type="ECO:0000256" key="7">
    <source>
        <dbReference type="ARBA" id="ARBA00022989"/>
    </source>
</evidence>
<protein>
    <recommendedName>
        <fullName evidence="14">ATP synthase complex subunit 8</fullName>
    </recommendedName>
</protein>
<evidence type="ECO:0000256" key="13">
    <source>
        <dbReference type="ARBA" id="ARBA00064647"/>
    </source>
</evidence>
<evidence type="ECO:0000256" key="2">
    <source>
        <dbReference type="ARBA" id="ARBA00008892"/>
    </source>
</evidence>
<dbReference type="GO" id="GO:0015986">
    <property type="term" value="P:proton motive force-driven ATP synthesis"/>
    <property type="evidence" value="ECO:0007669"/>
    <property type="project" value="InterPro"/>
</dbReference>
<gene>
    <name evidence="17" type="primary">ATP8</name>
</gene>
<sequence length="55" mass="6457">MPQLDPAPWFTVLVFSWLLFLTVLPPKILSHTSPNEPNALSTQKPQPEPWNWPWY</sequence>
<evidence type="ECO:0000256" key="16">
    <source>
        <dbReference type="SAM" id="Phobius"/>
    </source>
</evidence>
<keyword evidence="4 14" id="KW-0138">CF(0)</keyword>
<dbReference type="InterPro" id="IPR050635">
    <property type="entry name" value="ATPase_protein_8"/>
</dbReference>
<dbReference type="PANTHER" id="PTHR39937">
    <property type="entry name" value="ATP SYNTHASE PROTEIN 8"/>
    <property type="match status" value="1"/>
</dbReference>
<dbReference type="EMBL" id="AP017322">
    <property type="protein sequence ID" value="BAV56978.1"/>
    <property type="molecule type" value="Genomic_DNA"/>
</dbReference>
<dbReference type="GO" id="GO:0031966">
    <property type="term" value="C:mitochondrial membrane"/>
    <property type="evidence" value="ECO:0007669"/>
    <property type="project" value="UniProtKB-SubCell"/>
</dbReference>
<keyword evidence="6 14" id="KW-0375">Hydrogen ion transport</keyword>
<comment type="function">
    <text evidence="12">Subunit 8, of the mitochondrial membrane ATP synthase complex (F(1)F(0) ATP synthase or Complex V) that produces ATP from ADP in the presence of a proton gradient across the membrane which is generated by electron transport complexes of the respiratory chain. ATP synthase complex consist of a soluble F(1) head domain - the catalytic core - and a membrane F(1) domain - the membrane proton channel. These two domains are linked by a central stalk rotating inside the F(1) region and a stationary peripheral stalk. During catalysis, ATP synthesis in the catalytic domain of F(1) is coupled via a rotary mechanism of the central stalk subunits to proton translocation. In vivo, can only synthesize ATP although its ATP hydrolase activity can be activated artificially in vitro. Part of the complex F(0) domain.</text>
</comment>
<feature type="region of interest" description="Disordered" evidence="15">
    <location>
        <begin position="32"/>
        <end position="55"/>
    </location>
</feature>